<dbReference type="InterPro" id="IPR003029">
    <property type="entry name" value="S1_domain"/>
</dbReference>
<dbReference type="SUPFAM" id="SSF50249">
    <property type="entry name" value="Nucleic acid-binding proteins"/>
    <property type="match status" value="1"/>
</dbReference>
<dbReference type="Gene3D" id="1.10.150.310">
    <property type="entry name" value="Tex RuvX-like domain-like"/>
    <property type="match status" value="1"/>
</dbReference>
<comment type="caution">
    <text evidence="2">The sequence shown here is derived from an EMBL/GenBank/DDBJ whole genome shotgun (WGS) entry which is preliminary data.</text>
</comment>
<dbReference type="InterPro" id="IPR055179">
    <property type="entry name" value="Tex-like_central_region"/>
</dbReference>
<dbReference type="Pfam" id="PF16921">
    <property type="entry name" value="Tex_YqgF"/>
    <property type="match status" value="1"/>
</dbReference>
<dbReference type="FunFam" id="3.30.420.140:FF:000001">
    <property type="entry name" value="RNA-binding transcriptional accessory protein"/>
    <property type="match status" value="1"/>
</dbReference>
<dbReference type="Gene3D" id="1.10.3500.10">
    <property type="entry name" value="Tex N-terminal region-like"/>
    <property type="match status" value="1"/>
</dbReference>
<protein>
    <submittedName>
        <fullName evidence="2">Transcription accessory protein</fullName>
    </submittedName>
</protein>
<dbReference type="GO" id="GO:0005737">
    <property type="term" value="C:cytoplasm"/>
    <property type="evidence" value="ECO:0007669"/>
    <property type="project" value="UniProtKB-ARBA"/>
</dbReference>
<keyword evidence="3" id="KW-1185">Reference proteome</keyword>
<dbReference type="Pfam" id="PF17674">
    <property type="entry name" value="HHH_9"/>
    <property type="match status" value="1"/>
</dbReference>
<dbReference type="InterPro" id="IPR012340">
    <property type="entry name" value="NA-bd_OB-fold"/>
</dbReference>
<accession>A0A0R2CQU4</accession>
<gene>
    <name evidence="2" type="ORF">FC80_GL001391</name>
</gene>
<feature type="domain" description="S1 motif" evidence="1">
    <location>
        <begin position="651"/>
        <end position="720"/>
    </location>
</feature>
<dbReference type="GO" id="GO:0003729">
    <property type="term" value="F:mRNA binding"/>
    <property type="evidence" value="ECO:0007669"/>
    <property type="project" value="UniProtKB-ARBA"/>
</dbReference>
<dbReference type="GO" id="GO:0006139">
    <property type="term" value="P:nucleobase-containing compound metabolic process"/>
    <property type="evidence" value="ECO:0007669"/>
    <property type="project" value="InterPro"/>
</dbReference>
<evidence type="ECO:0000313" key="2">
    <source>
        <dbReference type="EMBL" id="KRM90486.1"/>
    </source>
</evidence>
<dbReference type="GO" id="GO:0003735">
    <property type="term" value="F:structural constituent of ribosome"/>
    <property type="evidence" value="ECO:0007669"/>
    <property type="project" value="TreeGrafter"/>
</dbReference>
<dbReference type="CDD" id="cd05685">
    <property type="entry name" value="S1_Tex"/>
    <property type="match status" value="1"/>
</dbReference>
<dbReference type="PROSITE" id="PS50126">
    <property type="entry name" value="S1"/>
    <property type="match status" value="1"/>
</dbReference>
<proteinExistence type="predicted"/>
<dbReference type="InterPro" id="IPR032639">
    <property type="entry name" value="Tex_YqgF"/>
</dbReference>
<name>A0A0R2CQU4_9LACO</name>
<dbReference type="Pfam" id="PF00575">
    <property type="entry name" value="S1"/>
    <property type="match status" value="1"/>
</dbReference>
<sequence>MNKQILERIAKKLNLKYMQVEATAKMYEEGATVPFMARYRKEKTGNLDEVQIREILSNNQLMEKIEKRRTDVLNTIEEQEKLTPSLKKRILEASTTQEIEDLYLPFKKKRKTRAMLAKEAGLEPFAKWLLSSEAAEVQKKAQKFINTKQGILDEKLAIIGACDILAEEISDNALYRTRIRQITKQIGKIVTKPKKIEEDEQQIFKNYYEFSAEYKRIANHQILALNRAERLGIIGISIQVDELQILNYLSAKIIRSNNSEVVTILKEAITDGYKRLIKPAIERELRTELTQRANVHAIEVFGDNLYHLLMQSPLKGKRILGFDPAYRTGCKLAVVNETGKFISKAIIYPHRQKNALQGDENWNKALSEFISILEKNKVDVVAIGNGTASRESEIFVAEAVKKAKKSVVYVIVNEAGASVYSASELARKEFPDFHVEERSAVSIARRLQDPLAELVKIDPKAIGVGQYQHDLPQKELDGKLEDVIETAVNQVGIDLNTASPQLLANVSGLSATIANNIVDYRNEIGMFSQRSQLKKVPRLGPKAYEQAAGFLRIIEGKNLLDNTDIHPESYQVAKNLLNECGLTVASLGTTVSINKLKTVDINQMAEKLAIGEATLKDIVESLIKPGRDIRAELPPVLLRSDVLKIADLKPGMKLKGTVRNVIDFGAFIDIGVKQDGLVHLSQLRRGFVKNPNDVIAVGDIVDVWVLSIDEQRKRIQLTMISPEEG</sequence>
<dbReference type="EMBL" id="AYZE01000015">
    <property type="protein sequence ID" value="KRM90486.1"/>
    <property type="molecule type" value="Genomic_DNA"/>
</dbReference>
<dbReference type="SUPFAM" id="SSF53098">
    <property type="entry name" value="Ribonuclease H-like"/>
    <property type="match status" value="1"/>
</dbReference>
<dbReference type="Pfam" id="PF12836">
    <property type="entry name" value="HHH_3"/>
    <property type="match status" value="1"/>
</dbReference>
<dbReference type="FunFam" id="1.10.150.310:FF:000001">
    <property type="entry name" value="RNA-binding transcriptional accessory protein"/>
    <property type="match status" value="1"/>
</dbReference>
<dbReference type="FunFam" id="1.10.10.650:FF:000001">
    <property type="entry name" value="S1 RNA-binding domain 1"/>
    <property type="match status" value="1"/>
</dbReference>
<dbReference type="InterPro" id="IPR037027">
    <property type="entry name" value="YqgF/RNaseH-like_dom_sf"/>
</dbReference>
<dbReference type="Proteomes" id="UP000051131">
    <property type="component" value="Unassembled WGS sequence"/>
</dbReference>
<dbReference type="STRING" id="1423729.FC80_GL001391"/>
<dbReference type="SUPFAM" id="SSF47781">
    <property type="entry name" value="RuvA domain 2-like"/>
    <property type="match status" value="2"/>
</dbReference>
<dbReference type="GO" id="GO:0006412">
    <property type="term" value="P:translation"/>
    <property type="evidence" value="ECO:0007669"/>
    <property type="project" value="TreeGrafter"/>
</dbReference>
<dbReference type="Pfam" id="PF22706">
    <property type="entry name" value="Tex_central_region"/>
    <property type="match status" value="1"/>
</dbReference>
<dbReference type="InterPro" id="IPR023323">
    <property type="entry name" value="Tex-like_dom_sf"/>
</dbReference>
<dbReference type="InterPro" id="IPR018974">
    <property type="entry name" value="Tex-like_N"/>
</dbReference>
<dbReference type="PANTHER" id="PTHR10724">
    <property type="entry name" value="30S RIBOSOMAL PROTEIN S1"/>
    <property type="match status" value="1"/>
</dbReference>
<dbReference type="AlphaFoldDB" id="A0A0R2CQU4"/>
<dbReference type="Pfam" id="PF09371">
    <property type="entry name" value="Tex_N"/>
    <property type="match status" value="1"/>
</dbReference>
<dbReference type="InterPro" id="IPR012337">
    <property type="entry name" value="RNaseH-like_sf"/>
</dbReference>
<dbReference type="RefSeq" id="WP_057829600.1">
    <property type="nucleotide sequence ID" value="NZ_AYZE01000015.1"/>
</dbReference>
<reference evidence="2 3" key="1">
    <citation type="journal article" date="2015" name="Genome Announc.">
        <title>Expanding the biotechnology potential of lactobacilli through comparative genomics of 213 strains and associated genera.</title>
        <authorList>
            <person name="Sun Z."/>
            <person name="Harris H.M."/>
            <person name="McCann A."/>
            <person name="Guo C."/>
            <person name="Argimon S."/>
            <person name="Zhang W."/>
            <person name="Yang X."/>
            <person name="Jeffery I.B."/>
            <person name="Cooney J.C."/>
            <person name="Kagawa T.F."/>
            <person name="Liu W."/>
            <person name="Song Y."/>
            <person name="Salvetti E."/>
            <person name="Wrobel A."/>
            <person name="Rasinkangas P."/>
            <person name="Parkhill J."/>
            <person name="Rea M.C."/>
            <person name="O'Sullivan O."/>
            <person name="Ritari J."/>
            <person name="Douillard F.P."/>
            <person name="Paul Ross R."/>
            <person name="Yang R."/>
            <person name="Briner A.E."/>
            <person name="Felis G.E."/>
            <person name="de Vos W.M."/>
            <person name="Barrangou R."/>
            <person name="Klaenhammer T.R."/>
            <person name="Caufield P.W."/>
            <person name="Cui Y."/>
            <person name="Zhang H."/>
            <person name="O'Toole P.W."/>
        </authorList>
    </citation>
    <scope>NUCLEOTIDE SEQUENCE [LARGE SCALE GENOMIC DNA]</scope>
    <source>
        <strain evidence="2 3">DSM 21116</strain>
    </source>
</reference>
<dbReference type="SMART" id="SM00316">
    <property type="entry name" value="S1"/>
    <property type="match status" value="1"/>
</dbReference>
<evidence type="ECO:0000313" key="3">
    <source>
        <dbReference type="Proteomes" id="UP000051131"/>
    </source>
</evidence>
<evidence type="ECO:0000259" key="1">
    <source>
        <dbReference type="PROSITE" id="PS50126"/>
    </source>
</evidence>
<organism evidence="2 3">
    <name type="scientific">Liquorilactobacillus cacaonum DSM 21116</name>
    <dbReference type="NCBI Taxonomy" id="1423729"/>
    <lineage>
        <taxon>Bacteria</taxon>
        <taxon>Bacillati</taxon>
        <taxon>Bacillota</taxon>
        <taxon>Bacilli</taxon>
        <taxon>Lactobacillales</taxon>
        <taxon>Lactobacillaceae</taxon>
        <taxon>Liquorilactobacillus</taxon>
    </lineage>
</organism>
<dbReference type="Gene3D" id="2.40.50.140">
    <property type="entry name" value="Nucleic acid-binding proteins"/>
    <property type="match status" value="1"/>
</dbReference>
<dbReference type="SMART" id="SM00732">
    <property type="entry name" value="YqgFc"/>
    <property type="match status" value="1"/>
</dbReference>
<dbReference type="InterPro" id="IPR023319">
    <property type="entry name" value="Tex-like_HTH_dom_sf"/>
</dbReference>
<dbReference type="InterPro" id="IPR041692">
    <property type="entry name" value="HHH_9"/>
</dbReference>
<dbReference type="OrthoDB" id="9804714at2"/>
<dbReference type="InterPro" id="IPR006641">
    <property type="entry name" value="YqgF/RNaseH-like_dom"/>
</dbReference>
<dbReference type="FunFam" id="2.40.50.140:FF:000051">
    <property type="entry name" value="RNA-binding transcriptional accessory protein"/>
    <property type="match status" value="1"/>
</dbReference>
<dbReference type="Gene3D" id="3.30.420.140">
    <property type="entry name" value="YqgF/RNase H-like domain"/>
    <property type="match status" value="1"/>
</dbReference>
<dbReference type="PATRIC" id="fig|1423729.3.peg.1412"/>
<dbReference type="SUPFAM" id="SSF158832">
    <property type="entry name" value="Tex N-terminal region-like"/>
    <property type="match status" value="1"/>
</dbReference>
<dbReference type="PANTHER" id="PTHR10724:SF10">
    <property type="entry name" value="S1 RNA-BINDING DOMAIN-CONTAINING PROTEIN 1"/>
    <property type="match status" value="1"/>
</dbReference>
<dbReference type="InterPro" id="IPR050437">
    <property type="entry name" value="Ribos_protein_bS1-like"/>
</dbReference>
<dbReference type="Gene3D" id="1.10.10.650">
    <property type="entry name" value="RuvA domain 2-like"/>
    <property type="match status" value="1"/>
</dbReference>
<dbReference type="InterPro" id="IPR044146">
    <property type="entry name" value="S1_Tex"/>
</dbReference>
<dbReference type="InterPro" id="IPR010994">
    <property type="entry name" value="RuvA_2-like"/>
</dbReference>